<evidence type="ECO:0008006" key="4">
    <source>
        <dbReference type="Google" id="ProtNLM"/>
    </source>
</evidence>
<dbReference type="EMBL" id="JAACJL010000015">
    <property type="protein sequence ID" value="KAF4620942.1"/>
    <property type="molecule type" value="Genomic_DNA"/>
</dbReference>
<sequence>MVAGEGPDGQNTGREGDTDERPIMLPPGVTADEFRSLLILLYPKDAGAEQFPPIQMNQWESILKLSTLWRFLSLRKVAVDYLGRKADPFVKIHLGRKHNVKTLVEQGLLALVSRVDPISDEEALALVSDAEQPLTVRTAPALSRIREKKLQENSKNRNYLLKLTPEQLAQEVQREFDTELAAIRKAEEEYYSVEKE</sequence>
<evidence type="ECO:0000313" key="2">
    <source>
        <dbReference type="EMBL" id="KAF4620942.1"/>
    </source>
</evidence>
<keyword evidence="3" id="KW-1185">Reference proteome</keyword>
<dbReference type="AlphaFoldDB" id="A0A8H4R0I2"/>
<evidence type="ECO:0000256" key="1">
    <source>
        <dbReference type="SAM" id="MobiDB-lite"/>
    </source>
</evidence>
<name>A0A8H4R0I2_9AGAR</name>
<comment type="caution">
    <text evidence="2">The sequence shown here is derived from an EMBL/GenBank/DDBJ whole genome shotgun (WGS) entry which is preliminary data.</text>
</comment>
<organism evidence="2 3">
    <name type="scientific">Agrocybe pediades</name>
    <dbReference type="NCBI Taxonomy" id="84607"/>
    <lineage>
        <taxon>Eukaryota</taxon>
        <taxon>Fungi</taxon>
        <taxon>Dikarya</taxon>
        <taxon>Basidiomycota</taxon>
        <taxon>Agaricomycotina</taxon>
        <taxon>Agaricomycetes</taxon>
        <taxon>Agaricomycetidae</taxon>
        <taxon>Agaricales</taxon>
        <taxon>Agaricineae</taxon>
        <taxon>Strophariaceae</taxon>
        <taxon>Agrocybe</taxon>
    </lineage>
</organism>
<protein>
    <recommendedName>
        <fullName evidence="4">BTB domain-containing protein</fullName>
    </recommendedName>
</protein>
<feature type="region of interest" description="Disordered" evidence="1">
    <location>
        <begin position="1"/>
        <end position="25"/>
    </location>
</feature>
<dbReference type="Proteomes" id="UP000521872">
    <property type="component" value="Unassembled WGS sequence"/>
</dbReference>
<gene>
    <name evidence="2" type="ORF">D9613_001099</name>
</gene>
<accession>A0A8H4R0I2</accession>
<proteinExistence type="predicted"/>
<reference evidence="2 3" key="1">
    <citation type="submission" date="2019-12" db="EMBL/GenBank/DDBJ databases">
        <authorList>
            <person name="Floudas D."/>
            <person name="Bentzer J."/>
            <person name="Ahren D."/>
            <person name="Johansson T."/>
            <person name="Persson P."/>
            <person name="Tunlid A."/>
        </authorList>
    </citation>
    <scope>NUCLEOTIDE SEQUENCE [LARGE SCALE GENOMIC DNA]</scope>
    <source>
        <strain evidence="2 3">CBS 102.39</strain>
    </source>
</reference>
<evidence type="ECO:0000313" key="3">
    <source>
        <dbReference type="Proteomes" id="UP000521872"/>
    </source>
</evidence>